<reference evidence="3 4" key="1">
    <citation type="submission" date="2019-04" db="EMBL/GenBank/DDBJ databases">
        <authorList>
            <person name="Dong K."/>
        </authorList>
    </citation>
    <scope>NUCLEOTIDE SEQUENCE [LARGE SCALE GENOMIC DNA]</scope>
    <source>
        <strain evidence="4">dk3543</strain>
    </source>
</reference>
<keyword evidence="3" id="KW-0413">Isomerase</keyword>
<dbReference type="SUPFAM" id="SSF109854">
    <property type="entry name" value="DinB/YfiT-like putative metalloenzymes"/>
    <property type="match status" value="1"/>
</dbReference>
<dbReference type="SUPFAM" id="SSF55718">
    <property type="entry name" value="SCP-like"/>
    <property type="match status" value="1"/>
</dbReference>
<keyword evidence="3" id="KW-0670">Pyruvate</keyword>
<proteinExistence type="predicted"/>
<dbReference type="NCBIfam" id="TIGR03083">
    <property type="entry name" value="maleylpyruvate isomerase family mycothiol-dependent enzyme"/>
    <property type="match status" value="1"/>
</dbReference>
<dbReference type="GO" id="GO:0016853">
    <property type="term" value="F:isomerase activity"/>
    <property type="evidence" value="ECO:0007669"/>
    <property type="project" value="UniProtKB-KW"/>
</dbReference>
<dbReference type="Pfam" id="PF07398">
    <property type="entry name" value="MDMPI_C"/>
    <property type="match status" value="1"/>
</dbReference>
<feature type="domain" description="MDMPI C-terminal" evidence="1">
    <location>
        <begin position="168"/>
        <end position="259"/>
    </location>
</feature>
<dbReference type="GO" id="GO:0046872">
    <property type="term" value="F:metal ion binding"/>
    <property type="evidence" value="ECO:0007669"/>
    <property type="project" value="InterPro"/>
</dbReference>
<evidence type="ECO:0000259" key="1">
    <source>
        <dbReference type="Pfam" id="PF07398"/>
    </source>
</evidence>
<name>A0A4U2YR68_9ACTN</name>
<dbReference type="OrthoDB" id="154293at2"/>
<dbReference type="Pfam" id="PF11716">
    <property type="entry name" value="MDMPI_N"/>
    <property type="match status" value="1"/>
</dbReference>
<evidence type="ECO:0000313" key="4">
    <source>
        <dbReference type="Proteomes" id="UP000307808"/>
    </source>
</evidence>
<sequence length="268" mass="29146">MTDLTPYVDLWWSSIDDFTHLLEELTEEEWSAPTDLPGWSVRDVAAHTAHLEHVLSGGRHEHVELGEVPHVRNPMGQFTEQGIVSRRGHSTDDLVNEIRESATATHTAILADTTPVADAPALGPFGAVGWTNRTLWTNRPIDLWMHEQDIRRATGRPGTFDSPGAQHTVDHLSDTLGLVLGKRAQATPGTTLRVEIDGHAPRAWQVTDAGRGEGLTEVPDDADVTLTFSRESFALLAGGRRPVDQVTVGVGGDEEVAQRVLATMAVTP</sequence>
<dbReference type="InterPro" id="IPR017517">
    <property type="entry name" value="Maleyloyr_isom"/>
</dbReference>
<dbReference type="InterPro" id="IPR036527">
    <property type="entry name" value="SCP2_sterol-bd_dom_sf"/>
</dbReference>
<feature type="domain" description="Mycothiol-dependent maleylpyruvate isomerase metal-binding" evidence="2">
    <location>
        <begin position="13"/>
        <end position="151"/>
    </location>
</feature>
<dbReference type="EMBL" id="SZPY01000001">
    <property type="protein sequence ID" value="TKI63899.1"/>
    <property type="molecule type" value="Genomic_DNA"/>
</dbReference>
<dbReference type="RefSeq" id="WP_137064363.1">
    <property type="nucleotide sequence ID" value="NZ_CP040748.1"/>
</dbReference>
<dbReference type="Gene3D" id="1.20.120.450">
    <property type="entry name" value="dinb family like domain"/>
    <property type="match status" value="1"/>
</dbReference>
<dbReference type="InterPro" id="IPR024344">
    <property type="entry name" value="MDMPI_metal-binding"/>
</dbReference>
<comment type="caution">
    <text evidence="3">The sequence shown here is derived from an EMBL/GenBank/DDBJ whole genome shotgun (WGS) entry which is preliminary data.</text>
</comment>
<keyword evidence="4" id="KW-1185">Reference proteome</keyword>
<organism evidence="3 4">
    <name type="scientific">Nocardioides jishulii</name>
    <dbReference type="NCBI Taxonomy" id="2575440"/>
    <lineage>
        <taxon>Bacteria</taxon>
        <taxon>Bacillati</taxon>
        <taxon>Actinomycetota</taxon>
        <taxon>Actinomycetes</taxon>
        <taxon>Propionibacteriales</taxon>
        <taxon>Nocardioidaceae</taxon>
        <taxon>Nocardioides</taxon>
    </lineage>
</organism>
<dbReference type="AlphaFoldDB" id="A0A4U2YR68"/>
<protein>
    <submittedName>
        <fullName evidence="3">Maleylpyruvate isomerase family mycothiol-dependent enzyme</fullName>
    </submittedName>
</protein>
<evidence type="ECO:0000259" key="2">
    <source>
        <dbReference type="Pfam" id="PF11716"/>
    </source>
</evidence>
<gene>
    <name evidence="3" type="ORF">FC770_01580</name>
</gene>
<dbReference type="InterPro" id="IPR034660">
    <property type="entry name" value="DinB/YfiT-like"/>
</dbReference>
<evidence type="ECO:0000313" key="3">
    <source>
        <dbReference type="EMBL" id="TKI63899.1"/>
    </source>
</evidence>
<accession>A0A4U2YR68</accession>
<dbReference type="Proteomes" id="UP000307808">
    <property type="component" value="Unassembled WGS sequence"/>
</dbReference>
<dbReference type="InterPro" id="IPR010872">
    <property type="entry name" value="MDMPI_C-term_domain"/>
</dbReference>